<evidence type="ECO:0000256" key="1">
    <source>
        <dbReference type="SAM" id="MobiDB-lite"/>
    </source>
</evidence>
<proteinExistence type="predicted"/>
<evidence type="ECO:0000313" key="2">
    <source>
        <dbReference type="EMBL" id="KAK9997115.1"/>
    </source>
</evidence>
<organism evidence="2 3">
    <name type="scientific">Lithocarpus litseifolius</name>
    <dbReference type="NCBI Taxonomy" id="425828"/>
    <lineage>
        <taxon>Eukaryota</taxon>
        <taxon>Viridiplantae</taxon>
        <taxon>Streptophyta</taxon>
        <taxon>Embryophyta</taxon>
        <taxon>Tracheophyta</taxon>
        <taxon>Spermatophyta</taxon>
        <taxon>Magnoliopsida</taxon>
        <taxon>eudicotyledons</taxon>
        <taxon>Gunneridae</taxon>
        <taxon>Pentapetalae</taxon>
        <taxon>rosids</taxon>
        <taxon>fabids</taxon>
        <taxon>Fagales</taxon>
        <taxon>Fagaceae</taxon>
        <taxon>Lithocarpus</taxon>
    </lineage>
</organism>
<keyword evidence="3" id="KW-1185">Reference proteome</keyword>
<dbReference type="Proteomes" id="UP001459277">
    <property type="component" value="Unassembled WGS sequence"/>
</dbReference>
<sequence length="138" mass="16074">MKFIDSLPNQLKDKKDYLLNLEGSIAVVCIKCENHKHHVKECGKKEKVKKEKTERKQERIDIKSVTIQDLMTRVKMIKQEIEEIKEDNSTDINEQNITEIVNLKDFPKPLTDFPVTNRSMTDLPDPHTDKAVTNINSR</sequence>
<dbReference type="AlphaFoldDB" id="A0AAW2CG06"/>
<name>A0AAW2CG06_9ROSI</name>
<protein>
    <submittedName>
        <fullName evidence="2">Uncharacterized protein</fullName>
    </submittedName>
</protein>
<evidence type="ECO:0000313" key="3">
    <source>
        <dbReference type="Proteomes" id="UP001459277"/>
    </source>
</evidence>
<dbReference type="EMBL" id="JAZDWU010000007">
    <property type="protein sequence ID" value="KAK9997115.1"/>
    <property type="molecule type" value="Genomic_DNA"/>
</dbReference>
<accession>A0AAW2CG06</accession>
<gene>
    <name evidence="2" type="ORF">SO802_021801</name>
</gene>
<reference evidence="2 3" key="1">
    <citation type="submission" date="2024-01" db="EMBL/GenBank/DDBJ databases">
        <title>A telomere-to-telomere, gap-free genome of sweet tea (Lithocarpus litseifolius).</title>
        <authorList>
            <person name="Zhou J."/>
        </authorList>
    </citation>
    <scope>NUCLEOTIDE SEQUENCE [LARGE SCALE GENOMIC DNA]</scope>
    <source>
        <strain evidence="2">Zhou-2022a</strain>
        <tissue evidence="2">Leaf</tissue>
    </source>
</reference>
<comment type="caution">
    <text evidence="2">The sequence shown here is derived from an EMBL/GenBank/DDBJ whole genome shotgun (WGS) entry which is preliminary data.</text>
</comment>
<feature type="region of interest" description="Disordered" evidence="1">
    <location>
        <begin position="116"/>
        <end position="138"/>
    </location>
</feature>